<protein>
    <submittedName>
        <fullName evidence="1">Uncharacterized protein</fullName>
    </submittedName>
</protein>
<evidence type="ECO:0000313" key="1">
    <source>
        <dbReference type="EMBL" id="VVD02747.1"/>
    </source>
</evidence>
<organism evidence="1 2">
    <name type="scientific">Leptidea sinapis</name>
    <dbReference type="NCBI Taxonomy" id="189913"/>
    <lineage>
        <taxon>Eukaryota</taxon>
        <taxon>Metazoa</taxon>
        <taxon>Ecdysozoa</taxon>
        <taxon>Arthropoda</taxon>
        <taxon>Hexapoda</taxon>
        <taxon>Insecta</taxon>
        <taxon>Pterygota</taxon>
        <taxon>Neoptera</taxon>
        <taxon>Endopterygota</taxon>
        <taxon>Lepidoptera</taxon>
        <taxon>Glossata</taxon>
        <taxon>Ditrysia</taxon>
        <taxon>Papilionoidea</taxon>
        <taxon>Pieridae</taxon>
        <taxon>Dismorphiinae</taxon>
        <taxon>Leptidea</taxon>
    </lineage>
</organism>
<keyword evidence="2" id="KW-1185">Reference proteome</keyword>
<reference evidence="1 2" key="1">
    <citation type="submission" date="2017-07" db="EMBL/GenBank/DDBJ databases">
        <authorList>
            <person name="Talla V."/>
            <person name="Backstrom N."/>
        </authorList>
    </citation>
    <scope>NUCLEOTIDE SEQUENCE [LARGE SCALE GENOMIC DNA]</scope>
</reference>
<evidence type="ECO:0000313" key="2">
    <source>
        <dbReference type="Proteomes" id="UP000324832"/>
    </source>
</evidence>
<gene>
    <name evidence="1" type="ORF">LSINAPIS_LOCUS12902</name>
</gene>
<name>A0A5E4R0N4_9NEOP</name>
<dbReference type="AlphaFoldDB" id="A0A5E4R0N4"/>
<dbReference type="EMBL" id="FZQP02006332">
    <property type="protein sequence ID" value="VVD02747.1"/>
    <property type="molecule type" value="Genomic_DNA"/>
</dbReference>
<dbReference type="Proteomes" id="UP000324832">
    <property type="component" value="Unassembled WGS sequence"/>
</dbReference>
<sequence length="247" mass="28115">MAENQQSREKIKKCNVALEQKVHEFEQASLNNRIEIMGIEKLPGENLKELISKVGDTINVNTSEIEWARRVTTTRPLKTSAKPAPIVVKFKVSGANSRDTWLAQRRKMMEVTSDKLTGGSATNKIYINEALTKVTRTLLWNTKKQLYGVYNIPGFDVNVYTRCGRRGGGVLVYSRAGLCARLSQKPLLVSGERAAEFVSIVCDWQVRSLRNYAVRTSKWPWTFKLVWTRRDGQAKITIYFKNQNNGE</sequence>
<proteinExistence type="predicted"/>
<accession>A0A5E4R0N4</accession>